<dbReference type="AlphaFoldDB" id="A0AAV5RR56"/>
<reference evidence="3 4" key="1">
    <citation type="journal article" date="2023" name="Elife">
        <title>Identification of key yeast species and microbe-microbe interactions impacting larval growth of Drosophila in the wild.</title>
        <authorList>
            <person name="Mure A."/>
            <person name="Sugiura Y."/>
            <person name="Maeda R."/>
            <person name="Honda K."/>
            <person name="Sakurai N."/>
            <person name="Takahashi Y."/>
            <person name="Watada M."/>
            <person name="Katoh T."/>
            <person name="Gotoh A."/>
            <person name="Gotoh Y."/>
            <person name="Taniguchi I."/>
            <person name="Nakamura K."/>
            <person name="Hayashi T."/>
            <person name="Katayama T."/>
            <person name="Uemura T."/>
            <person name="Hattori Y."/>
        </authorList>
    </citation>
    <scope>NUCLEOTIDE SEQUENCE [LARGE SCALE GENOMIC DNA]</scope>
    <source>
        <strain evidence="3 4">KH-74</strain>
    </source>
</reference>
<dbReference type="EMBL" id="BTGD01000001">
    <property type="protein sequence ID" value="GMM53738.1"/>
    <property type="molecule type" value="Genomic_DNA"/>
</dbReference>
<feature type="region of interest" description="Disordered" evidence="2">
    <location>
        <begin position="87"/>
        <end position="140"/>
    </location>
</feature>
<name>A0AAV5RR56_MAUHU</name>
<evidence type="ECO:0000313" key="4">
    <source>
        <dbReference type="Proteomes" id="UP001377567"/>
    </source>
</evidence>
<accession>A0AAV5RR56</accession>
<feature type="region of interest" description="Disordered" evidence="2">
    <location>
        <begin position="1"/>
        <end position="67"/>
    </location>
</feature>
<comment type="caution">
    <text evidence="3">The sequence shown here is derived from an EMBL/GenBank/DDBJ whole genome shotgun (WGS) entry which is preliminary data.</text>
</comment>
<proteinExistence type="predicted"/>
<keyword evidence="4" id="KW-1185">Reference proteome</keyword>
<evidence type="ECO:0000256" key="2">
    <source>
        <dbReference type="SAM" id="MobiDB-lite"/>
    </source>
</evidence>
<feature type="coiled-coil region" evidence="1">
    <location>
        <begin position="535"/>
        <end position="692"/>
    </location>
</feature>
<feature type="compositionally biased region" description="Polar residues" evidence="2">
    <location>
        <begin position="36"/>
        <end position="61"/>
    </location>
</feature>
<gene>
    <name evidence="3" type="ORF">DAKH74_003540</name>
</gene>
<feature type="compositionally biased region" description="Polar residues" evidence="2">
    <location>
        <begin position="19"/>
        <end position="29"/>
    </location>
</feature>
<dbReference type="Proteomes" id="UP001377567">
    <property type="component" value="Unassembled WGS sequence"/>
</dbReference>
<organism evidence="3 4">
    <name type="scientific">Maudiozyma humilis</name>
    <name type="common">Sour dough yeast</name>
    <name type="synonym">Kazachstania humilis</name>
    <dbReference type="NCBI Taxonomy" id="51915"/>
    <lineage>
        <taxon>Eukaryota</taxon>
        <taxon>Fungi</taxon>
        <taxon>Dikarya</taxon>
        <taxon>Ascomycota</taxon>
        <taxon>Saccharomycotina</taxon>
        <taxon>Saccharomycetes</taxon>
        <taxon>Saccharomycetales</taxon>
        <taxon>Saccharomycetaceae</taxon>
        <taxon>Maudiozyma</taxon>
    </lineage>
</organism>
<keyword evidence="1" id="KW-0175">Coiled coil</keyword>
<evidence type="ECO:0000313" key="3">
    <source>
        <dbReference type="EMBL" id="GMM53738.1"/>
    </source>
</evidence>
<feature type="compositionally biased region" description="Polar residues" evidence="2">
    <location>
        <begin position="1"/>
        <end position="11"/>
    </location>
</feature>
<sequence length="841" mass="96219">MISNTSDSSMGGASDEIHTSSQPSHSTISLKRRSIHSSSAMPGNNEASNRIVSTTSTTDNFIPNVPEDTDDSIYNNLGDLNLHSAMSSTPQRAARLSRDSRTSDTGSEDIIDYTPNSNARKDAHTNKFDLSISPDRNSTMRGGAIFSQETPDDEVTKDTIGNIIPEYENNLTSKDVPHVTHTMTPWKQKRPDSLIENVISSPFKSSPSASSVNRANNKPFEIIEDHSTSIPQKNEVEKLKRIITALKLRNSSYEEIIKHENLQLTKGGPNDEKRNSIYKRLLDQLNSVDDSTKLREENDELRNKLQLKDQQLEQMQQEQLQTEKEYTTTLNEVDEYIKKSEEMSNRVDQMLDFIRTVHFKTSHIEDDEDAILQKTINFGSNYAEVKLVTLDSSLKKLIQRLQESESKLLASDSQDQFNKRGSIMANSTQINEHDGANPPIYSDSQTDLVIQQLHKDYEQFMKSIREKLTHSSQLEESLLGKLSKQNNILQALNLEYKKKLKDATSLETHIDNSTFLKQDDSTTHQNIPLPYMKHISSLEELKAELELELTRSKEDNRILQKSIEDGANLKKRNTLLLKKIENLEDLAKHKDTNWTDLVNELEAQVKVLTGNNNNLEELLENAQLENSELKEINADLDSKLTELNENLDENENKIYHLNQVNQNIRKVAVNEKDDHAKKLEVYREEYQEFSNMLFLHIIHIFESLKTIIEQRSIEQSFRKIDRISTNSTLENISVTTSKMKTVYNFIEMALTSIIQSYTDILIQNTGNDGSSINSTLGQTSDEDGNLRSLQLRLNEVQNRWVSERERRKLESNTAESRITKLQLENDLLKEQIFNTSLRESQ</sequence>
<feature type="coiled-coil region" evidence="1">
    <location>
        <begin position="291"/>
        <end position="332"/>
    </location>
</feature>
<protein>
    <submittedName>
        <fullName evidence="3">Gamma-tubulin complex subunit</fullName>
    </submittedName>
</protein>
<evidence type="ECO:0000256" key="1">
    <source>
        <dbReference type="SAM" id="Coils"/>
    </source>
</evidence>